<feature type="domain" description="BTB" evidence="1">
    <location>
        <begin position="1"/>
        <end position="43"/>
    </location>
</feature>
<proteinExistence type="predicted"/>
<dbReference type="AlphaFoldDB" id="A0AAV5W868"/>
<organism evidence="2 3">
    <name type="scientific">Pristionchus fissidentatus</name>
    <dbReference type="NCBI Taxonomy" id="1538716"/>
    <lineage>
        <taxon>Eukaryota</taxon>
        <taxon>Metazoa</taxon>
        <taxon>Ecdysozoa</taxon>
        <taxon>Nematoda</taxon>
        <taxon>Chromadorea</taxon>
        <taxon>Rhabditida</taxon>
        <taxon>Rhabditina</taxon>
        <taxon>Diplogasteromorpha</taxon>
        <taxon>Diplogasteroidea</taxon>
        <taxon>Neodiplogasteridae</taxon>
        <taxon>Pristionchus</taxon>
    </lineage>
</organism>
<feature type="non-terminal residue" evidence="2">
    <location>
        <position position="128"/>
    </location>
</feature>
<dbReference type="PROSITE" id="PS50097">
    <property type="entry name" value="BTB"/>
    <property type="match status" value="1"/>
</dbReference>
<protein>
    <recommendedName>
        <fullName evidence="1">BTB domain-containing protein</fullName>
    </recommendedName>
</protein>
<reference evidence="2" key="1">
    <citation type="submission" date="2023-10" db="EMBL/GenBank/DDBJ databases">
        <title>Genome assembly of Pristionchus species.</title>
        <authorList>
            <person name="Yoshida K."/>
            <person name="Sommer R.J."/>
        </authorList>
    </citation>
    <scope>NUCLEOTIDE SEQUENCE</scope>
    <source>
        <strain evidence="2">RS5133</strain>
    </source>
</reference>
<keyword evidence="3" id="KW-1185">Reference proteome</keyword>
<name>A0AAV5W868_9BILA</name>
<evidence type="ECO:0000259" key="1">
    <source>
        <dbReference type="PROSITE" id="PS50097"/>
    </source>
</evidence>
<dbReference type="InterPro" id="IPR011333">
    <property type="entry name" value="SKP1/BTB/POZ_sf"/>
</dbReference>
<dbReference type="Proteomes" id="UP001432322">
    <property type="component" value="Unassembled WGS sequence"/>
</dbReference>
<accession>A0AAV5W868</accession>
<dbReference type="SUPFAM" id="SSF54695">
    <property type="entry name" value="POZ domain"/>
    <property type="match status" value="1"/>
</dbReference>
<dbReference type="PANTHER" id="PTHR22744">
    <property type="entry name" value="HELIX LOOP HELIX PROTEIN 21-RELATED"/>
    <property type="match status" value="1"/>
</dbReference>
<evidence type="ECO:0000313" key="2">
    <source>
        <dbReference type="EMBL" id="GMT27738.1"/>
    </source>
</evidence>
<comment type="caution">
    <text evidence="2">The sequence shown here is derived from an EMBL/GenBank/DDBJ whole genome shotgun (WGS) entry which is preliminary data.</text>
</comment>
<sequence>NLALYSTFFETLFFGGFKESSMEEIEINGVSSEDFTTFLNVLHQFKPVTDDTFDILLELAHRFDCKICMDYVEKFLRRHIYKYSKSSLTRYLFLSERYGLHFLKKEILEEVKSVETLGELMKSEYWNE</sequence>
<dbReference type="Pfam" id="PF00651">
    <property type="entry name" value="BTB"/>
    <property type="match status" value="1"/>
</dbReference>
<feature type="non-terminal residue" evidence="2">
    <location>
        <position position="1"/>
    </location>
</feature>
<dbReference type="EMBL" id="BTSY01000005">
    <property type="protein sequence ID" value="GMT27738.1"/>
    <property type="molecule type" value="Genomic_DNA"/>
</dbReference>
<dbReference type="CDD" id="cd18186">
    <property type="entry name" value="BTB_POZ_ZBTB_KLHL-like"/>
    <property type="match status" value="1"/>
</dbReference>
<dbReference type="InterPro" id="IPR000210">
    <property type="entry name" value="BTB/POZ_dom"/>
</dbReference>
<evidence type="ECO:0000313" key="3">
    <source>
        <dbReference type="Proteomes" id="UP001432322"/>
    </source>
</evidence>
<gene>
    <name evidence="2" type="ORF">PFISCL1PPCAC_19035</name>
</gene>
<dbReference type="PANTHER" id="PTHR22744:SF14">
    <property type="entry name" value="BTB DOMAIN-CONTAINING PROTEIN-RELATED"/>
    <property type="match status" value="1"/>
</dbReference>
<dbReference type="Gene3D" id="3.30.710.10">
    <property type="entry name" value="Potassium Channel Kv1.1, Chain A"/>
    <property type="match status" value="1"/>
</dbReference>